<accession>A0A427V5B2</accession>
<evidence type="ECO:0000313" key="3">
    <source>
        <dbReference type="Proteomes" id="UP000275331"/>
    </source>
</evidence>
<gene>
    <name evidence="2" type="ORF">EGT71_06030</name>
</gene>
<feature type="transmembrane region" description="Helical" evidence="1">
    <location>
        <begin position="51"/>
        <end position="68"/>
    </location>
</feature>
<proteinExistence type="predicted"/>
<dbReference type="PROSITE" id="PS51257">
    <property type="entry name" value="PROKAR_LIPOPROTEIN"/>
    <property type="match status" value="1"/>
</dbReference>
<keyword evidence="1" id="KW-0472">Membrane</keyword>
<reference evidence="2 3" key="1">
    <citation type="submission" date="2018-10" db="EMBL/GenBank/DDBJ databases">
        <title>Transmission dynamics of multidrug resistant bacteria on intensive care unit surfaces.</title>
        <authorList>
            <person name="D'Souza A.W."/>
            <person name="Potter R.F."/>
            <person name="Wallace M."/>
            <person name="Shupe A."/>
            <person name="Patel S."/>
            <person name="Sun S."/>
            <person name="Gul D."/>
            <person name="Kwon J.H."/>
            <person name="Andleeb S."/>
            <person name="Burnham C.-A.D."/>
            <person name="Dantas G."/>
        </authorList>
    </citation>
    <scope>NUCLEOTIDE SEQUENCE [LARGE SCALE GENOMIC DNA]</scope>
    <source>
        <strain evidence="2 3">AS_373</strain>
    </source>
</reference>
<evidence type="ECO:0000256" key="1">
    <source>
        <dbReference type="SAM" id="Phobius"/>
    </source>
</evidence>
<keyword evidence="1" id="KW-0812">Transmembrane</keyword>
<keyword evidence="1" id="KW-1133">Transmembrane helix</keyword>
<name>A0A427V5B2_9ENTR</name>
<feature type="transmembrane region" description="Helical" evidence="1">
    <location>
        <begin position="20"/>
        <end position="39"/>
    </location>
</feature>
<comment type="caution">
    <text evidence="2">The sequence shown here is derived from an EMBL/GenBank/DDBJ whole genome shotgun (WGS) entry which is preliminary data.</text>
</comment>
<protein>
    <submittedName>
        <fullName evidence="2">Uncharacterized protein</fullName>
    </submittedName>
</protein>
<sequence length="77" mass="8702">MVIVMNRNNRKVNAFTQPKFLVLMACIYFVIILSCDYLSEIVQKNTGHNVNPHIVAPLIIALVTYFVYKAATAKKTS</sequence>
<dbReference type="AlphaFoldDB" id="A0A427V5B2"/>
<evidence type="ECO:0000313" key="2">
    <source>
        <dbReference type="EMBL" id="RSE27942.1"/>
    </source>
</evidence>
<dbReference type="Proteomes" id="UP000275331">
    <property type="component" value="Unassembled WGS sequence"/>
</dbReference>
<dbReference type="EMBL" id="RHXB01000003">
    <property type="protein sequence ID" value="RSE27942.1"/>
    <property type="molecule type" value="Genomic_DNA"/>
</dbReference>
<organism evidence="2 3">
    <name type="scientific">Atlantibacter subterraneus</name>
    <dbReference type="NCBI Taxonomy" id="255519"/>
    <lineage>
        <taxon>Bacteria</taxon>
        <taxon>Pseudomonadati</taxon>
        <taxon>Pseudomonadota</taxon>
        <taxon>Gammaproteobacteria</taxon>
        <taxon>Enterobacterales</taxon>
        <taxon>Enterobacteriaceae</taxon>
        <taxon>Atlantibacter</taxon>
    </lineage>
</organism>